<gene>
    <name evidence="2" type="ORF">MEUPH1_LOCUS6011</name>
</gene>
<proteinExistence type="predicted"/>
<feature type="chain" id="PRO_5043953753" evidence="1">
    <location>
        <begin position="20"/>
        <end position="146"/>
    </location>
</feature>
<reference evidence="2 3" key="1">
    <citation type="submission" date="2023-01" db="EMBL/GenBank/DDBJ databases">
        <authorList>
            <person name="Whitehead M."/>
        </authorList>
    </citation>
    <scope>NUCLEOTIDE SEQUENCE [LARGE SCALE GENOMIC DNA]</scope>
</reference>
<comment type="caution">
    <text evidence="2">The sequence shown here is derived from an EMBL/GenBank/DDBJ whole genome shotgun (WGS) entry which is preliminary data.</text>
</comment>
<dbReference type="EMBL" id="CARXXK010000001">
    <property type="protein sequence ID" value="CAI6349455.1"/>
    <property type="molecule type" value="Genomic_DNA"/>
</dbReference>
<feature type="signal peptide" evidence="1">
    <location>
        <begin position="1"/>
        <end position="19"/>
    </location>
</feature>
<protein>
    <submittedName>
        <fullName evidence="2">Uncharacterized protein</fullName>
    </submittedName>
</protein>
<organism evidence="2 3">
    <name type="scientific">Macrosiphum euphorbiae</name>
    <name type="common">potato aphid</name>
    <dbReference type="NCBI Taxonomy" id="13131"/>
    <lineage>
        <taxon>Eukaryota</taxon>
        <taxon>Metazoa</taxon>
        <taxon>Ecdysozoa</taxon>
        <taxon>Arthropoda</taxon>
        <taxon>Hexapoda</taxon>
        <taxon>Insecta</taxon>
        <taxon>Pterygota</taxon>
        <taxon>Neoptera</taxon>
        <taxon>Paraneoptera</taxon>
        <taxon>Hemiptera</taxon>
        <taxon>Sternorrhyncha</taxon>
        <taxon>Aphidomorpha</taxon>
        <taxon>Aphidoidea</taxon>
        <taxon>Aphididae</taxon>
        <taxon>Macrosiphini</taxon>
        <taxon>Macrosiphum</taxon>
    </lineage>
</organism>
<accession>A0AAV0W0F2</accession>
<name>A0AAV0W0F2_9HEMI</name>
<keyword evidence="3" id="KW-1185">Reference proteome</keyword>
<dbReference type="Proteomes" id="UP001160148">
    <property type="component" value="Unassembled WGS sequence"/>
</dbReference>
<dbReference type="AlphaFoldDB" id="A0AAV0W0F2"/>
<evidence type="ECO:0000313" key="3">
    <source>
        <dbReference type="Proteomes" id="UP001160148"/>
    </source>
</evidence>
<sequence>MSNLVLMLVLRGLIWGVSYIQSGNGVKEARNEDSTSTAVGGLFQDMVTETDVMLFLGYLVADESGRYECLNRVACEQPERAESYLRTAEMVWKTAKMFDGVIPLDAKYEKTLIRLQEAIENGMAVGDCESKYKCFGPTAAADNFKV</sequence>
<evidence type="ECO:0000256" key="1">
    <source>
        <dbReference type="SAM" id="SignalP"/>
    </source>
</evidence>
<evidence type="ECO:0000313" key="2">
    <source>
        <dbReference type="EMBL" id="CAI6349455.1"/>
    </source>
</evidence>
<keyword evidence="1" id="KW-0732">Signal</keyword>